<dbReference type="RefSeq" id="WP_157123884.1">
    <property type="nucleotide sequence ID" value="NZ_QQAZ01000001.1"/>
</dbReference>
<name>A0A370HD97_9NOCA</name>
<keyword evidence="3" id="KW-1185">Reference proteome</keyword>
<dbReference type="AlphaFoldDB" id="A0A370HD97"/>
<proteinExistence type="predicted"/>
<sequence length="54" mass="5706">METNTSRTAVIFASAQGSTRELPGGECDTARWVSAAQHAHRIPRPEGLPGSGRS</sequence>
<accession>A0A370HD97</accession>
<organism evidence="2 3">
    <name type="scientific">Nocardia mexicana</name>
    <dbReference type="NCBI Taxonomy" id="279262"/>
    <lineage>
        <taxon>Bacteria</taxon>
        <taxon>Bacillati</taxon>
        <taxon>Actinomycetota</taxon>
        <taxon>Actinomycetes</taxon>
        <taxon>Mycobacteriales</taxon>
        <taxon>Nocardiaceae</taxon>
        <taxon>Nocardia</taxon>
    </lineage>
</organism>
<comment type="caution">
    <text evidence="2">The sequence shown here is derived from an EMBL/GenBank/DDBJ whole genome shotgun (WGS) entry which is preliminary data.</text>
</comment>
<evidence type="ECO:0000313" key="3">
    <source>
        <dbReference type="Proteomes" id="UP000255355"/>
    </source>
</evidence>
<evidence type="ECO:0000313" key="2">
    <source>
        <dbReference type="EMBL" id="RDI55197.1"/>
    </source>
</evidence>
<reference evidence="2 3" key="1">
    <citation type="submission" date="2018-07" db="EMBL/GenBank/DDBJ databases">
        <title>Genomic Encyclopedia of Type Strains, Phase IV (KMG-IV): sequencing the most valuable type-strain genomes for metagenomic binning, comparative biology and taxonomic classification.</title>
        <authorList>
            <person name="Goeker M."/>
        </authorList>
    </citation>
    <scope>NUCLEOTIDE SEQUENCE [LARGE SCALE GENOMIC DNA]</scope>
    <source>
        <strain evidence="2 3">DSM 44952</strain>
    </source>
</reference>
<evidence type="ECO:0000256" key="1">
    <source>
        <dbReference type="SAM" id="MobiDB-lite"/>
    </source>
</evidence>
<feature type="region of interest" description="Disordered" evidence="1">
    <location>
        <begin position="35"/>
        <end position="54"/>
    </location>
</feature>
<gene>
    <name evidence="2" type="ORF">DFR68_10129</name>
</gene>
<dbReference type="Proteomes" id="UP000255355">
    <property type="component" value="Unassembled WGS sequence"/>
</dbReference>
<protein>
    <submittedName>
        <fullName evidence="2">Uncharacterized protein</fullName>
    </submittedName>
</protein>
<dbReference type="EMBL" id="QQAZ01000001">
    <property type="protein sequence ID" value="RDI55197.1"/>
    <property type="molecule type" value="Genomic_DNA"/>
</dbReference>